<dbReference type="EMBL" id="LCQQ01000072">
    <property type="protein sequence ID" value="KKW18954.1"/>
    <property type="molecule type" value="Genomic_DNA"/>
</dbReference>
<reference evidence="1 2" key="1">
    <citation type="journal article" date="2015" name="Nature">
        <title>rRNA introns, odd ribosomes, and small enigmatic genomes across a large radiation of phyla.</title>
        <authorList>
            <person name="Brown C.T."/>
            <person name="Hug L.A."/>
            <person name="Thomas B.C."/>
            <person name="Sharon I."/>
            <person name="Castelle C.J."/>
            <person name="Singh A."/>
            <person name="Wilkins M.J."/>
            <person name="Williams K.H."/>
            <person name="Banfield J.F."/>
        </authorList>
    </citation>
    <scope>NUCLEOTIDE SEQUENCE [LARGE SCALE GENOMIC DNA]</scope>
</reference>
<dbReference type="InterPro" id="IPR015947">
    <property type="entry name" value="PUA-like_sf"/>
</dbReference>
<accession>A0A0G1ZI00</accession>
<protein>
    <recommendedName>
        <fullName evidence="3">ASCH domain-containing protein</fullName>
    </recommendedName>
</protein>
<organism evidence="1 2">
    <name type="scientific">Candidatus Adlerbacteria bacterium GW2011_GWC1_50_9</name>
    <dbReference type="NCBI Taxonomy" id="1618608"/>
    <lineage>
        <taxon>Bacteria</taxon>
        <taxon>Candidatus Adleribacteriota</taxon>
    </lineage>
</organism>
<sequence>MKTWILRIRAENRIIFNQIKSGRKKVETRAFGFTKTGKNFRSVQKGDTLLFMCSRARLRKKVKKIKKFRTIDVFFEKVNQKLVWPHLERRTLSEIKKQYYAYPGYKERIWKHGLVAFWI</sequence>
<dbReference type="AlphaFoldDB" id="A0A0G1ZI00"/>
<comment type="caution">
    <text evidence="1">The sequence shown here is derived from an EMBL/GenBank/DDBJ whole genome shotgun (WGS) entry which is preliminary data.</text>
</comment>
<proteinExistence type="predicted"/>
<gene>
    <name evidence="1" type="ORF">UY61_C0072G0005</name>
</gene>
<dbReference type="Proteomes" id="UP000034201">
    <property type="component" value="Unassembled WGS sequence"/>
</dbReference>
<evidence type="ECO:0000313" key="2">
    <source>
        <dbReference type="Proteomes" id="UP000034201"/>
    </source>
</evidence>
<dbReference type="SUPFAM" id="SSF88697">
    <property type="entry name" value="PUA domain-like"/>
    <property type="match status" value="1"/>
</dbReference>
<evidence type="ECO:0000313" key="1">
    <source>
        <dbReference type="EMBL" id="KKW18954.1"/>
    </source>
</evidence>
<evidence type="ECO:0008006" key="3">
    <source>
        <dbReference type="Google" id="ProtNLM"/>
    </source>
</evidence>
<name>A0A0G1ZI00_9BACT</name>
<dbReference type="Gene3D" id="2.30.130.30">
    <property type="entry name" value="Hypothetical protein"/>
    <property type="match status" value="1"/>
</dbReference>